<name>A0ABM1YFF7_AEDAL</name>
<sequence>MSSYETYEDLTRGSHSHEENCVCVYCGVIKQMKIACARVVTRQPTPGVAPIPTENQAPNDPGIEEPANVAARRQMDSLRTPQPPLPGWDDIETKLEQQELLRRIAYQFMSDSSSEDEQKPSTSGIQPTEGRAEAAELDWEVVNRQKYDPPKEEFCNVSDLEDAYKDLEEEEGKDKN</sequence>
<feature type="region of interest" description="Disordered" evidence="1">
    <location>
        <begin position="108"/>
        <end position="133"/>
    </location>
</feature>
<dbReference type="EnsemblMetazoa" id="AALFPA23_008683.R11768">
    <property type="protein sequence ID" value="AALFPA23_008683.P11768"/>
    <property type="gene ID" value="AALFPA23_008683"/>
</dbReference>
<proteinExistence type="predicted"/>
<evidence type="ECO:0000313" key="2">
    <source>
        <dbReference type="EnsemblMetazoa" id="AALFPA23_008683.P11768"/>
    </source>
</evidence>
<evidence type="ECO:0000256" key="1">
    <source>
        <dbReference type="SAM" id="MobiDB-lite"/>
    </source>
</evidence>
<accession>A0ABM1YFF7</accession>
<dbReference type="Proteomes" id="UP000069940">
    <property type="component" value="Unassembled WGS sequence"/>
</dbReference>
<dbReference type="GeneID" id="109421414"/>
<reference evidence="3" key="1">
    <citation type="journal article" date="2015" name="Proc. Natl. Acad. Sci. U.S.A.">
        <title>Genome sequence of the Asian Tiger mosquito, Aedes albopictus, reveals insights into its biology, genetics, and evolution.</title>
        <authorList>
            <person name="Chen X.G."/>
            <person name="Jiang X."/>
            <person name="Gu J."/>
            <person name="Xu M."/>
            <person name="Wu Y."/>
            <person name="Deng Y."/>
            <person name="Zhang C."/>
            <person name="Bonizzoni M."/>
            <person name="Dermauw W."/>
            <person name="Vontas J."/>
            <person name="Armbruster P."/>
            <person name="Huang X."/>
            <person name="Yang Y."/>
            <person name="Zhang H."/>
            <person name="He W."/>
            <person name="Peng H."/>
            <person name="Liu Y."/>
            <person name="Wu K."/>
            <person name="Chen J."/>
            <person name="Lirakis M."/>
            <person name="Topalis P."/>
            <person name="Van Leeuwen T."/>
            <person name="Hall A.B."/>
            <person name="Jiang X."/>
            <person name="Thorpe C."/>
            <person name="Mueller R.L."/>
            <person name="Sun C."/>
            <person name="Waterhouse R.M."/>
            <person name="Yan G."/>
            <person name="Tu Z.J."/>
            <person name="Fang X."/>
            <person name="James A.A."/>
        </authorList>
    </citation>
    <scope>NUCLEOTIDE SEQUENCE [LARGE SCALE GENOMIC DNA]</scope>
    <source>
        <strain evidence="3">Foshan</strain>
    </source>
</reference>
<reference evidence="2" key="2">
    <citation type="submission" date="2025-05" db="UniProtKB">
        <authorList>
            <consortium name="EnsemblMetazoa"/>
        </authorList>
    </citation>
    <scope>IDENTIFICATION</scope>
    <source>
        <strain evidence="2">Foshan</strain>
    </source>
</reference>
<dbReference type="RefSeq" id="XP_019551439.3">
    <property type="nucleotide sequence ID" value="XM_019695894.3"/>
</dbReference>
<organism evidence="2 3">
    <name type="scientific">Aedes albopictus</name>
    <name type="common">Asian tiger mosquito</name>
    <name type="synonym">Stegomyia albopicta</name>
    <dbReference type="NCBI Taxonomy" id="7160"/>
    <lineage>
        <taxon>Eukaryota</taxon>
        <taxon>Metazoa</taxon>
        <taxon>Ecdysozoa</taxon>
        <taxon>Arthropoda</taxon>
        <taxon>Hexapoda</taxon>
        <taxon>Insecta</taxon>
        <taxon>Pterygota</taxon>
        <taxon>Neoptera</taxon>
        <taxon>Endopterygota</taxon>
        <taxon>Diptera</taxon>
        <taxon>Nematocera</taxon>
        <taxon>Culicoidea</taxon>
        <taxon>Culicidae</taxon>
        <taxon>Culicinae</taxon>
        <taxon>Aedini</taxon>
        <taxon>Aedes</taxon>
        <taxon>Stegomyia</taxon>
    </lineage>
</organism>
<evidence type="ECO:0008006" key="4">
    <source>
        <dbReference type="Google" id="ProtNLM"/>
    </source>
</evidence>
<keyword evidence="3" id="KW-1185">Reference proteome</keyword>
<protein>
    <recommendedName>
        <fullName evidence="4">Secreted protein</fullName>
    </recommendedName>
</protein>
<feature type="region of interest" description="Disordered" evidence="1">
    <location>
        <begin position="44"/>
        <end position="64"/>
    </location>
</feature>
<evidence type="ECO:0000313" key="3">
    <source>
        <dbReference type="Proteomes" id="UP000069940"/>
    </source>
</evidence>